<proteinExistence type="predicted"/>
<evidence type="ECO:0000259" key="2">
    <source>
        <dbReference type="Pfam" id="PF00534"/>
    </source>
</evidence>
<keyword evidence="4" id="KW-1185">Reference proteome</keyword>
<dbReference type="SUPFAM" id="SSF53756">
    <property type="entry name" value="UDP-Glycosyltransferase/glycogen phosphorylase"/>
    <property type="match status" value="2"/>
</dbReference>
<keyword evidence="1" id="KW-0808">Transferase</keyword>
<dbReference type="CDD" id="cd03809">
    <property type="entry name" value="GT4_MtfB-like"/>
    <property type="match status" value="1"/>
</dbReference>
<evidence type="ECO:0000313" key="3">
    <source>
        <dbReference type="EMBL" id="MYN39726.1"/>
    </source>
</evidence>
<dbReference type="PANTHER" id="PTHR46401:SF2">
    <property type="entry name" value="GLYCOSYLTRANSFERASE WBBK-RELATED"/>
    <property type="match status" value="1"/>
</dbReference>
<gene>
    <name evidence="3" type="ORF">GTP55_10110</name>
</gene>
<feature type="domain" description="Glycosyl transferase family 1" evidence="2">
    <location>
        <begin position="225"/>
        <end position="378"/>
    </location>
</feature>
<accession>A0ABW9WFR6</accession>
<evidence type="ECO:0000313" key="4">
    <source>
        <dbReference type="Proteomes" id="UP000466332"/>
    </source>
</evidence>
<dbReference type="InterPro" id="IPR001296">
    <property type="entry name" value="Glyco_trans_1"/>
</dbReference>
<reference evidence="3 4" key="1">
    <citation type="submission" date="2019-12" db="EMBL/GenBank/DDBJ databases">
        <title>Novel species isolated from a subtropical stream in China.</title>
        <authorList>
            <person name="Lu H."/>
        </authorList>
    </citation>
    <scope>NUCLEOTIDE SEQUENCE [LARGE SCALE GENOMIC DNA]</scope>
    <source>
        <strain evidence="3 4">FT109W</strain>
    </source>
</reference>
<dbReference type="PANTHER" id="PTHR46401">
    <property type="entry name" value="GLYCOSYLTRANSFERASE WBBK-RELATED"/>
    <property type="match status" value="1"/>
</dbReference>
<dbReference type="RefSeq" id="WP_161044801.1">
    <property type="nucleotide sequence ID" value="NZ_WWCS01000005.1"/>
</dbReference>
<sequence length="998" mass="108445">MRILLDLQACQAASMNRGIGRYSLALAQAMLRNAGNHQLQIVLNGQLAKGTAAVRAAFDGLLPPDQIKLCHLPGPVSEYDERNAWRVRAAEQLRSAYLASLKPDVLHVASLFEGLSDDAVVSCPPGEQRYDTAVTLYDLIPLLRKEVYLTDARAAAWYYRKLQGLKNAELLLAISGHSRREGIEALQLAEERVVNISSAVDSMFRPRTLSPADAAALEAKFGIQRSFIMYTGGVDYRKNIEGLIEAYALLPAPLRAQYQLAVVCSIQDVDRHRLLQLAAKFKLPAGDVVLTGFVSDDDLLSLYNRAALFVFPSLQEGFGLPALEAMSCGVPTIGSDSSSIPEVVGRADALFDPTRPAAIRDKMAEVLSNPGFAADLAAHGLEHAKRFSWDASARTALAAFEEVHARNHAARNAAVAVQAALPGRRPRLAYVSPLPPERSGIADYSADLLPELARYYEVELVLAQDNLGDAWSAANFPQRSVAWFEQHAHRYDRIMYHFGNSAFHQHMFGLLERHPGVVVLHDFYMSGITNYAAGASPYPNAYCRALYLSHGYRALIDEGRDGRDASVYQYPCNRSVLDHAAGMIVHSQHAIDLAEHWYGAGSAADWQMIPLLRMLPGAIDKAAARRALGIPDGQFLVCSFGMVAVTKCNDQIVEAWLGSELAQDPDAKLVFIGANDVLHFGRALETRIGNRKDIEITGFASPATYRLYLAAADAAVQLRSRSRGETSATVLDCLAYRLPTVINAHGSAAEVPDDVAIKLPDQFTAQELGDALLRLRREPQLAARLARAAGDYMAAVHHPARIGATYHEVIEGFARDHPHGLQRQVLRGLAEIDTQVAPSDADLLASAASLAANRARRGLPQLLIDVSALAEPARRGPQAAAQEQLLLTLLTEAPAGYRTEPVQLVDGQYRYARRYALDLIGRPELQLEDSPIELQEGDRVLALDAAPAAPLDSNQLRDRGVPLLLSAWPGPQLAADAGARLQAALAAGRATDLTLSEA</sequence>
<comment type="caution">
    <text evidence="3">The sequence shown here is derived from an EMBL/GenBank/DDBJ whole genome shotgun (WGS) entry which is preliminary data.</text>
</comment>
<dbReference type="CDD" id="cd03801">
    <property type="entry name" value="GT4_PimA-like"/>
    <property type="match status" value="1"/>
</dbReference>
<dbReference type="EMBL" id="WWCS01000005">
    <property type="protein sequence ID" value="MYN39726.1"/>
    <property type="molecule type" value="Genomic_DNA"/>
</dbReference>
<feature type="domain" description="Glycosyl transferase family 1" evidence="2">
    <location>
        <begin position="621"/>
        <end position="789"/>
    </location>
</feature>
<dbReference type="Proteomes" id="UP000466332">
    <property type="component" value="Unassembled WGS sequence"/>
</dbReference>
<organism evidence="3 4">
    <name type="scientific">Duganella margarita</name>
    <dbReference type="NCBI Taxonomy" id="2692170"/>
    <lineage>
        <taxon>Bacteria</taxon>
        <taxon>Pseudomonadati</taxon>
        <taxon>Pseudomonadota</taxon>
        <taxon>Betaproteobacteria</taxon>
        <taxon>Burkholderiales</taxon>
        <taxon>Oxalobacteraceae</taxon>
        <taxon>Telluria group</taxon>
        <taxon>Duganella</taxon>
    </lineage>
</organism>
<protein>
    <submittedName>
        <fullName evidence="3">Glycosyltransferase</fullName>
    </submittedName>
</protein>
<dbReference type="Gene3D" id="3.40.50.2000">
    <property type="entry name" value="Glycogen Phosphorylase B"/>
    <property type="match status" value="3"/>
</dbReference>
<evidence type="ECO:0000256" key="1">
    <source>
        <dbReference type="ARBA" id="ARBA00022679"/>
    </source>
</evidence>
<dbReference type="Pfam" id="PF00534">
    <property type="entry name" value="Glycos_transf_1"/>
    <property type="match status" value="2"/>
</dbReference>
<name>A0ABW9WFR6_9BURK</name>